<dbReference type="InterPro" id="IPR002818">
    <property type="entry name" value="DJ-1/PfpI"/>
</dbReference>
<proteinExistence type="predicted"/>
<reference evidence="5 6" key="1">
    <citation type="submission" date="2023-07" db="EMBL/GenBank/DDBJ databases">
        <authorList>
            <person name="Peeters C."/>
        </authorList>
    </citation>
    <scope>NUCLEOTIDE SEQUENCE [LARGE SCALE GENOMIC DNA]</scope>
    <source>
        <strain evidence="5 6">LMG 18091</strain>
    </source>
</reference>
<dbReference type="Proteomes" id="UP001189915">
    <property type="component" value="Unassembled WGS sequence"/>
</dbReference>
<feature type="region of interest" description="Disordered" evidence="3">
    <location>
        <begin position="304"/>
        <end position="330"/>
    </location>
</feature>
<dbReference type="InterPro" id="IPR018060">
    <property type="entry name" value="HTH_AraC"/>
</dbReference>
<dbReference type="RefSeq" id="WP_316869100.1">
    <property type="nucleotide sequence ID" value="NZ_CATWAF010000002.1"/>
</dbReference>
<dbReference type="Pfam" id="PF01965">
    <property type="entry name" value="DJ-1_PfpI"/>
    <property type="match status" value="1"/>
</dbReference>
<gene>
    <name evidence="5" type="primary">cdhR_1</name>
    <name evidence="5" type="ORF">LMG18091_01355</name>
</gene>
<organism evidence="5 6">
    <name type="scientific">Ralstonia wenshanensis</name>
    <dbReference type="NCBI Taxonomy" id="2842456"/>
    <lineage>
        <taxon>Bacteria</taxon>
        <taxon>Pseudomonadati</taxon>
        <taxon>Pseudomonadota</taxon>
        <taxon>Betaproteobacteria</taxon>
        <taxon>Burkholderiales</taxon>
        <taxon>Burkholderiaceae</taxon>
        <taxon>Ralstonia</taxon>
    </lineage>
</organism>
<dbReference type="InterPro" id="IPR029062">
    <property type="entry name" value="Class_I_gatase-like"/>
</dbReference>
<evidence type="ECO:0000256" key="3">
    <source>
        <dbReference type="SAM" id="MobiDB-lite"/>
    </source>
</evidence>
<dbReference type="Gene3D" id="3.40.50.880">
    <property type="match status" value="1"/>
</dbReference>
<dbReference type="SUPFAM" id="SSF52317">
    <property type="entry name" value="Class I glutamine amidotransferase-like"/>
    <property type="match status" value="1"/>
</dbReference>
<evidence type="ECO:0000256" key="1">
    <source>
        <dbReference type="ARBA" id="ARBA00023015"/>
    </source>
</evidence>
<keyword evidence="6" id="KW-1185">Reference proteome</keyword>
<dbReference type="AlphaFoldDB" id="A0AAD2AU00"/>
<dbReference type="SMART" id="SM00342">
    <property type="entry name" value="HTH_ARAC"/>
    <property type="match status" value="1"/>
</dbReference>
<evidence type="ECO:0000259" key="4">
    <source>
        <dbReference type="PROSITE" id="PS01124"/>
    </source>
</evidence>
<evidence type="ECO:0000313" key="5">
    <source>
        <dbReference type="EMBL" id="CAJ0690904.1"/>
    </source>
</evidence>
<dbReference type="InterPro" id="IPR052158">
    <property type="entry name" value="INH-QAR"/>
</dbReference>
<dbReference type="SUPFAM" id="SSF46689">
    <property type="entry name" value="Homeodomain-like"/>
    <property type="match status" value="2"/>
</dbReference>
<dbReference type="Gene3D" id="1.10.10.60">
    <property type="entry name" value="Homeodomain-like"/>
    <property type="match status" value="1"/>
</dbReference>
<dbReference type="Pfam" id="PF12833">
    <property type="entry name" value="HTH_18"/>
    <property type="match status" value="1"/>
</dbReference>
<dbReference type="GO" id="GO:0003700">
    <property type="term" value="F:DNA-binding transcription factor activity"/>
    <property type="evidence" value="ECO:0007669"/>
    <property type="project" value="InterPro"/>
</dbReference>
<name>A0AAD2AU00_9RALS</name>
<dbReference type="PROSITE" id="PS01124">
    <property type="entry name" value="HTH_ARAC_FAMILY_2"/>
    <property type="match status" value="1"/>
</dbReference>
<sequence length="330" mass="36078">MRRIGFLVFPGCSLLDFTGPLTAFDVANRLMPQPAYRIDVLSEGGTLVQSAPGLVMQTQGLDDPAFDTLIISGGNGPREDAFSPRLIAFVREAAQHSRRMTSVCSGAFALAAAGLLDGRRATTHWRMAALLQRRYPRVQVQSDHIFIHDGPVWTSAGISSGIDLALALIEEDLGVDVSRAVARELVVYHRRPGGQSQFSTLLELDPASSRIARALGYAREHLHEALDVDRLAEVAHLSRRQFDRAFVAETGQTPAKAIEKLRAEIARPRVEAGDESLEQVARAVGFADPERMRRAFIRVFGQPPQSVRRSGRSGHTRLVVQPAAPVNPLP</sequence>
<dbReference type="PANTHER" id="PTHR43130:SF3">
    <property type="entry name" value="HTH-TYPE TRANSCRIPTIONAL REGULATOR RV1931C"/>
    <property type="match status" value="1"/>
</dbReference>
<dbReference type="CDD" id="cd03137">
    <property type="entry name" value="GATase1_AraC_1"/>
    <property type="match status" value="1"/>
</dbReference>
<evidence type="ECO:0000256" key="2">
    <source>
        <dbReference type="ARBA" id="ARBA00023163"/>
    </source>
</evidence>
<dbReference type="InterPro" id="IPR009057">
    <property type="entry name" value="Homeodomain-like_sf"/>
</dbReference>
<protein>
    <submittedName>
        <fullName evidence="5">HTH-type transcriptional regulator CdhR</fullName>
    </submittedName>
</protein>
<dbReference type="GO" id="GO:0043565">
    <property type="term" value="F:sequence-specific DNA binding"/>
    <property type="evidence" value="ECO:0007669"/>
    <property type="project" value="InterPro"/>
</dbReference>
<accession>A0AAD2AU00</accession>
<dbReference type="EMBL" id="CATWAF010000002">
    <property type="protein sequence ID" value="CAJ0690904.1"/>
    <property type="molecule type" value="Genomic_DNA"/>
</dbReference>
<keyword evidence="2" id="KW-0804">Transcription</keyword>
<evidence type="ECO:0000313" key="6">
    <source>
        <dbReference type="Proteomes" id="UP001189915"/>
    </source>
</evidence>
<keyword evidence="1" id="KW-0805">Transcription regulation</keyword>
<dbReference type="PANTHER" id="PTHR43130">
    <property type="entry name" value="ARAC-FAMILY TRANSCRIPTIONAL REGULATOR"/>
    <property type="match status" value="1"/>
</dbReference>
<comment type="caution">
    <text evidence="5">The sequence shown here is derived from an EMBL/GenBank/DDBJ whole genome shotgun (WGS) entry which is preliminary data.</text>
</comment>
<feature type="domain" description="HTH araC/xylS-type" evidence="4">
    <location>
        <begin position="212"/>
        <end position="310"/>
    </location>
</feature>